<keyword evidence="1 2" id="KW-0545">Nucleotide biosynthesis</keyword>
<evidence type="ECO:0000313" key="6">
    <source>
        <dbReference type="Proteomes" id="UP000476030"/>
    </source>
</evidence>
<evidence type="ECO:0000313" key="5">
    <source>
        <dbReference type="EMBL" id="MZR30700.1"/>
    </source>
</evidence>
<dbReference type="Pfam" id="PF00156">
    <property type="entry name" value="Pribosyltran"/>
    <property type="match status" value="1"/>
</dbReference>
<sequence length="295" mass="31715">MSGASLHFLPESLAAAMKLAASLDIPVHEIAVHHFPDGESRVHIHPVKGTAILFSSLNDPNEKLLHLAFAAATLRSDGAGRVILVAPYLCYMRQDKAFETGDAVSQRIIGDYLSRYFDRVITVDPHLHRINSLQSIFTDCQADVLSASSVIAETLAVEMDGDLLLVGPDAESLQWVGAIAKQLDVPFIVATKVRHGDRDVEVHFADAQRIREAKVVILDDLISSGMTVCRATEALLKAGAKAVEVIAVHALCSDADLNTIRAAGVSSIRSTDSVPHSTNAISLALLLRSALMEEV</sequence>
<evidence type="ECO:0000256" key="1">
    <source>
        <dbReference type="ARBA" id="ARBA00022727"/>
    </source>
</evidence>
<evidence type="ECO:0000259" key="3">
    <source>
        <dbReference type="Pfam" id="PF00156"/>
    </source>
</evidence>
<dbReference type="InterPro" id="IPR029099">
    <property type="entry name" value="Pribosyltran_N"/>
</dbReference>
<dbReference type="GO" id="GO:0005737">
    <property type="term" value="C:cytoplasm"/>
    <property type="evidence" value="ECO:0007669"/>
    <property type="project" value="TreeGrafter"/>
</dbReference>
<accession>A0A6L8W8G7</accession>
<dbReference type="Gene3D" id="3.40.50.2020">
    <property type="match status" value="2"/>
</dbReference>
<keyword evidence="5" id="KW-0808">Transferase</keyword>
<comment type="similarity">
    <text evidence="2">Belongs to the ribose-phosphate pyrophosphokinase family.</text>
</comment>
<dbReference type="AlphaFoldDB" id="A0A6L8W8G7"/>
<dbReference type="NCBIfam" id="NF005537">
    <property type="entry name" value="PRK07199.1"/>
    <property type="match status" value="1"/>
</dbReference>
<dbReference type="GO" id="GO:0000287">
    <property type="term" value="F:magnesium ion binding"/>
    <property type="evidence" value="ECO:0007669"/>
    <property type="project" value="InterPro"/>
</dbReference>
<keyword evidence="6" id="KW-1185">Reference proteome</keyword>
<dbReference type="SUPFAM" id="SSF53271">
    <property type="entry name" value="PRTase-like"/>
    <property type="match status" value="2"/>
</dbReference>
<dbReference type="RefSeq" id="WP_161315258.1">
    <property type="nucleotide sequence ID" value="NZ_WTUW01000002.1"/>
</dbReference>
<dbReference type="EC" id="2.7.6.1" evidence="5"/>
<dbReference type="GO" id="GO:0002189">
    <property type="term" value="C:ribose phosphate diphosphokinase complex"/>
    <property type="evidence" value="ECO:0007669"/>
    <property type="project" value="TreeGrafter"/>
</dbReference>
<name>A0A6L8W8G7_9PROT</name>
<dbReference type="InterPro" id="IPR005946">
    <property type="entry name" value="Rib-P_diPkinase"/>
</dbReference>
<dbReference type="CDD" id="cd06223">
    <property type="entry name" value="PRTases_typeI"/>
    <property type="match status" value="1"/>
</dbReference>
<protein>
    <submittedName>
        <fullName evidence="5">Ribose-phosphate diphosphokinase</fullName>
        <ecNumber evidence="5">2.7.6.1</ecNumber>
    </submittedName>
</protein>
<feature type="domain" description="Phosphoribosyltransferase" evidence="3">
    <location>
        <begin position="161"/>
        <end position="250"/>
    </location>
</feature>
<dbReference type="PANTHER" id="PTHR10210:SF41">
    <property type="entry name" value="RIBOSE-PHOSPHATE PYROPHOSPHOKINASE 1, CHLOROPLASTIC"/>
    <property type="match status" value="1"/>
</dbReference>
<dbReference type="PANTHER" id="PTHR10210">
    <property type="entry name" value="RIBOSE-PHOSPHATE DIPHOSPHOKINASE FAMILY MEMBER"/>
    <property type="match status" value="1"/>
</dbReference>
<dbReference type="Pfam" id="PF13793">
    <property type="entry name" value="Pribosyltran_N"/>
    <property type="match status" value="1"/>
</dbReference>
<reference evidence="5 6" key="1">
    <citation type="submission" date="2019-12" db="EMBL/GenBank/DDBJ databases">
        <title>Snethiella sp. nov. sp. isolated from sea sand.</title>
        <authorList>
            <person name="Kim J."/>
            <person name="Jeong S.E."/>
            <person name="Jung H.S."/>
            <person name="Jeon C.O."/>
        </authorList>
    </citation>
    <scope>NUCLEOTIDE SEQUENCE [LARGE SCALE GENOMIC DNA]</scope>
    <source>
        <strain evidence="5 6">DP05</strain>
    </source>
</reference>
<feature type="domain" description="Ribose-phosphate pyrophosphokinase N-terminal" evidence="4">
    <location>
        <begin position="15"/>
        <end position="114"/>
    </location>
</feature>
<proteinExistence type="inferred from homology"/>
<evidence type="ECO:0000259" key="4">
    <source>
        <dbReference type="Pfam" id="PF13793"/>
    </source>
</evidence>
<dbReference type="Proteomes" id="UP000476030">
    <property type="component" value="Unassembled WGS sequence"/>
</dbReference>
<organism evidence="5 6">
    <name type="scientific">Sneathiella litorea</name>
    <dbReference type="NCBI Taxonomy" id="2606216"/>
    <lineage>
        <taxon>Bacteria</taxon>
        <taxon>Pseudomonadati</taxon>
        <taxon>Pseudomonadota</taxon>
        <taxon>Alphaproteobacteria</taxon>
        <taxon>Sneathiellales</taxon>
        <taxon>Sneathiellaceae</taxon>
        <taxon>Sneathiella</taxon>
    </lineage>
</organism>
<dbReference type="SMART" id="SM01400">
    <property type="entry name" value="Pribosyltran_N"/>
    <property type="match status" value="1"/>
</dbReference>
<keyword evidence="5" id="KW-0418">Kinase</keyword>
<dbReference type="EMBL" id="WTUW01000002">
    <property type="protein sequence ID" value="MZR30700.1"/>
    <property type="molecule type" value="Genomic_DNA"/>
</dbReference>
<evidence type="ECO:0000256" key="2">
    <source>
        <dbReference type="RuleBase" id="RU004324"/>
    </source>
</evidence>
<dbReference type="GO" id="GO:0016301">
    <property type="term" value="F:kinase activity"/>
    <property type="evidence" value="ECO:0007669"/>
    <property type="project" value="UniProtKB-KW"/>
</dbReference>
<dbReference type="GO" id="GO:0006015">
    <property type="term" value="P:5-phosphoribose 1-diphosphate biosynthetic process"/>
    <property type="evidence" value="ECO:0007669"/>
    <property type="project" value="TreeGrafter"/>
</dbReference>
<gene>
    <name evidence="5" type="primary">prs</name>
    <name evidence="5" type="ORF">GQE98_08635</name>
</gene>
<dbReference type="GO" id="GO:0006164">
    <property type="term" value="P:purine nucleotide biosynthetic process"/>
    <property type="evidence" value="ECO:0007669"/>
    <property type="project" value="TreeGrafter"/>
</dbReference>
<dbReference type="GO" id="GO:0004749">
    <property type="term" value="F:ribose phosphate diphosphokinase activity"/>
    <property type="evidence" value="ECO:0007669"/>
    <property type="project" value="UniProtKB-EC"/>
</dbReference>
<dbReference type="InterPro" id="IPR000836">
    <property type="entry name" value="PRTase_dom"/>
</dbReference>
<dbReference type="NCBIfam" id="TIGR01251">
    <property type="entry name" value="ribP_PPkin"/>
    <property type="match status" value="1"/>
</dbReference>
<comment type="caution">
    <text evidence="5">The sequence shown here is derived from an EMBL/GenBank/DDBJ whole genome shotgun (WGS) entry which is preliminary data.</text>
</comment>
<dbReference type="InterPro" id="IPR029057">
    <property type="entry name" value="PRTase-like"/>
</dbReference>
<dbReference type="FunFam" id="3.40.50.2020:FF:000014">
    <property type="entry name" value="Ribose-phosphate pyrophosphokinase 1"/>
    <property type="match status" value="1"/>
</dbReference>